<dbReference type="GO" id="GO:0003700">
    <property type="term" value="F:DNA-binding transcription factor activity"/>
    <property type="evidence" value="ECO:0007669"/>
    <property type="project" value="InterPro"/>
</dbReference>
<evidence type="ECO:0000313" key="10">
    <source>
        <dbReference type="Proteomes" id="UP001141806"/>
    </source>
</evidence>
<dbReference type="GO" id="GO:0003677">
    <property type="term" value="F:DNA binding"/>
    <property type="evidence" value="ECO:0007669"/>
    <property type="project" value="UniProtKB-KW"/>
</dbReference>
<dbReference type="Proteomes" id="UP001141806">
    <property type="component" value="Unassembled WGS sequence"/>
</dbReference>
<dbReference type="Gene3D" id="3.30.730.10">
    <property type="entry name" value="AP2/ERF domain"/>
    <property type="match status" value="1"/>
</dbReference>
<keyword evidence="10" id="KW-1185">Reference proteome</keyword>
<evidence type="ECO:0000256" key="2">
    <source>
        <dbReference type="ARBA" id="ARBA00023015"/>
    </source>
</evidence>
<dbReference type="AlphaFoldDB" id="A0A9Q0GU14"/>
<dbReference type="SMART" id="SM00380">
    <property type="entry name" value="AP2"/>
    <property type="match status" value="1"/>
</dbReference>
<feature type="transmembrane region" description="Helical" evidence="7">
    <location>
        <begin position="469"/>
        <end position="494"/>
    </location>
</feature>
<dbReference type="FunFam" id="3.30.730.10:FF:000001">
    <property type="entry name" value="Ethylene-responsive transcription factor 2"/>
    <property type="match status" value="1"/>
</dbReference>
<keyword evidence="5" id="KW-0539">Nucleus</keyword>
<proteinExistence type="predicted"/>
<protein>
    <recommendedName>
        <fullName evidence="8">AP2/ERF domain-containing protein</fullName>
    </recommendedName>
</protein>
<reference evidence="9" key="1">
    <citation type="journal article" date="2023" name="Plant J.">
        <title>The genome of the king protea, Protea cynaroides.</title>
        <authorList>
            <person name="Chang J."/>
            <person name="Duong T.A."/>
            <person name="Schoeman C."/>
            <person name="Ma X."/>
            <person name="Roodt D."/>
            <person name="Barker N."/>
            <person name="Li Z."/>
            <person name="Van de Peer Y."/>
            <person name="Mizrachi E."/>
        </authorList>
    </citation>
    <scope>NUCLEOTIDE SEQUENCE</scope>
    <source>
        <tissue evidence="9">Young leaves</tissue>
    </source>
</reference>
<dbReference type="SUPFAM" id="SSF54171">
    <property type="entry name" value="DNA-binding domain"/>
    <property type="match status" value="1"/>
</dbReference>
<dbReference type="GO" id="GO:0005634">
    <property type="term" value="C:nucleus"/>
    <property type="evidence" value="ECO:0007669"/>
    <property type="project" value="UniProtKB-SubCell"/>
</dbReference>
<keyword evidence="3" id="KW-0238">DNA-binding</keyword>
<dbReference type="InterPro" id="IPR016177">
    <property type="entry name" value="DNA-bd_dom_sf"/>
</dbReference>
<dbReference type="PRINTS" id="PR00367">
    <property type="entry name" value="ETHRSPELEMNT"/>
</dbReference>
<dbReference type="InterPro" id="IPR001471">
    <property type="entry name" value="AP2/ERF_dom"/>
</dbReference>
<feature type="region of interest" description="Disordered" evidence="6">
    <location>
        <begin position="87"/>
        <end position="109"/>
    </location>
</feature>
<comment type="subcellular location">
    <subcellularLocation>
        <location evidence="1">Nucleus</location>
    </subcellularLocation>
</comment>
<feature type="transmembrane region" description="Helical" evidence="7">
    <location>
        <begin position="259"/>
        <end position="276"/>
    </location>
</feature>
<organism evidence="9 10">
    <name type="scientific">Protea cynaroides</name>
    <dbReference type="NCBI Taxonomy" id="273540"/>
    <lineage>
        <taxon>Eukaryota</taxon>
        <taxon>Viridiplantae</taxon>
        <taxon>Streptophyta</taxon>
        <taxon>Embryophyta</taxon>
        <taxon>Tracheophyta</taxon>
        <taxon>Spermatophyta</taxon>
        <taxon>Magnoliopsida</taxon>
        <taxon>Proteales</taxon>
        <taxon>Proteaceae</taxon>
        <taxon>Protea</taxon>
    </lineage>
</organism>
<keyword evidence="7" id="KW-0472">Membrane</keyword>
<gene>
    <name evidence="9" type="ORF">NE237_029297</name>
</gene>
<dbReference type="PANTHER" id="PTHR35307:SF8">
    <property type="entry name" value="GUSTATORY RECEPTOR"/>
    <property type="match status" value="1"/>
</dbReference>
<accession>A0A9Q0GU14</accession>
<feature type="compositionally biased region" description="Basic and acidic residues" evidence="6">
    <location>
        <begin position="89"/>
        <end position="109"/>
    </location>
</feature>
<evidence type="ECO:0000256" key="7">
    <source>
        <dbReference type="SAM" id="Phobius"/>
    </source>
</evidence>
<dbReference type="Pfam" id="PF00847">
    <property type="entry name" value="AP2"/>
    <property type="match status" value="1"/>
</dbReference>
<sequence length="869" mass="100310">MASSQRFRGVRQRHWGSWVSEIRNPLLKTRIWLGTFETAEDAARAYDEAAVLICGPKARTNFPYDPNSSNSRVLTASLTAKLHRCCKTSHHEQNPRERTPMVSEEEQKSMDDECVEEMIEELIYYDYKKTVMCRRNFEHMAIRFQVLDIQKLLEEIKLEFSKSCRTQLEKIFIIRRAHENFRTIIHFNLQEIAFIQINSTARETLMEHSCTHGVLDTTKYNSPMPITGIYIATASLLCFLTMAIDTLRGFWLRKLWIPCKYYSLNAATLTILGIATKLPLDFSSPMPSHQDQLTKLAGTVMVCVSMGFFMPSLGNMSKSELLSNLIAISIMAITLIVNICIQMMTGVIFAFFTEHVIVLACIPVMLVVLWFSSLTLTTSVSDMFDFAYLAVAAHDRYPMSFEKTRNHLEKAWKLAHAGNPQYVLARSSNCIIVSTLSGISVIVFLQAVLRSFTLEYYKFCHGVSDYGWSVWVVVATQSTAIIMGGIATTSRWFVIAHHVRMERFTTWRDIFRVEECYLRWLKGLTYPHLLPSFDGFLLRFLRGLKKYVVYVLIEIQKCIVVIGKFMCLLSILCSLTLHMFFSCIIVYIRLWKHGDIDNNSTSLIPTIQPKAIEWYSSLLGERDLIPWLLRNWERDIARWKSKYEKRAPTYLTQLLSKWPHSDTCDLDKPNSLDIVMGVKIALFLSPRKEERTQLFVNAVKEGLEFVFFIEENSGTLLSILSSKITPNLWASRDEPYDWLNKGLRHQFGTELEYISTEKVEAESLLKIISRAKARHLEFVSDMLDFFEETVCQILHYFLKKLPHAIYNGYAQYPVENHEERVKIAMYFLCKAQTLQDLVEFDWQEIGDKSNESVVVGGDTVIVIDENMDS</sequence>
<evidence type="ECO:0000256" key="5">
    <source>
        <dbReference type="ARBA" id="ARBA00023242"/>
    </source>
</evidence>
<evidence type="ECO:0000259" key="8">
    <source>
        <dbReference type="PROSITE" id="PS51032"/>
    </source>
</evidence>
<keyword evidence="7" id="KW-0812">Transmembrane</keyword>
<dbReference type="PROSITE" id="PS51032">
    <property type="entry name" value="AP2_ERF"/>
    <property type="match status" value="1"/>
</dbReference>
<evidence type="ECO:0000256" key="6">
    <source>
        <dbReference type="SAM" id="MobiDB-lite"/>
    </source>
</evidence>
<keyword evidence="4" id="KW-0804">Transcription</keyword>
<dbReference type="EMBL" id="JAMYWD010000012">
    <property type="protein sequence ID" value="KAJ4952465.1"/>
    <property type="molecule type" value="Genomic_DNA"/>
</dbReference>
<feature type="transmembrane region" description="Helical" evidence="7">
    <location>
        <begin position="357"/>
        <end position="376"/>
    </location>
</feature>
<dbReference type="PANTHER" id="PTHR35307">
    <property type="entry name" value="PROTEIN, PUTATIVE-RELATED"/>
    <property type="match status" value="1"/>
</dbReference>
<evidence type="ECO:0000313" key="9">
    <source>
        <dbReference type="EMBL" id="KAJ4952465.1"/>
    </source>
</evidence>
<comment type="caution">
    <text evidence="9">The sequence shown here is derived from an EMBL/GenBank/DDBJ whole genome shotgun (WGS) entry which is preliminary data.</text>
</comment>
<feature type="transmembrane region" description="Helical" evidence="7">
    <location>
        <begin position="296"/>
        <end position="313"/>
    </location>
</feature>
<dbReference type="CDD" id="cd00018">
    <property type="entry name" value="AP2"/>
    <property type="match status" value="1"/>
</dbReference>
<dbReference type="OrthoDB" id="1915303at2759"/>
<evidence type="ECO:0000256" key="3">
    <source>
        <dbReference type="ARBA" id="ARBA00023125"/>
    </source>
</evidence>
<keyword evidence="7" id="KW-1133">Transmembrane helix</keyword>
<evidence type="ECO:0000256" key="4">
    <source>
        <dbReference type="ARBA" id="ARBA00023163"/>
    </source>
</evidence>
<dbReference type="InterPro" id="IPR036955">
    <property type="entry name" value="AP2/ERF_dom_sf"/>
</dbReference>
<evidence type="ECO:0000256" key="1">
    <source>
        <dbReference type="ARBA" id="ARBA00004123"/>
    </source>
</evidence>
<feature type="transmembrane region" description="Helical" evidence="7">
    <location>
        <begin position="569"/>
        <end position="590"/>
    </location>
</feature>
<keyword evidence="2" id="KW-0805">Transcription regulation</keyword>
<feature type="transmembrane region" description="Helical" evidence="7">
    <location>
        <begin position="430"/>
        <end position="449"/>
    </location>
</feature>
<name>A0A9Q0GU14_9MAGN</name>
<feature type="domain" description="AP2/ERF" evidence="8">
    <location>
        <begin position="6"/>
        <end position="63"/>
    </location>
</feature>
<feature type="transmembrane region" description="Helical" evidence="7">
    <location>
        <begin position="228"/>
        <end position="247"/>
    </location>
</feature>
<feature type="transmembrane region" description="Helical" evidence="7">
    <location>
        <begin position="325"/>
        <end position="351"/>
    </location>
</feature>